<comment type="subcellular location">
    <subcellularLocation>
        <location evidence="3">Endosome</location>
    </subcellularLocation>
    <subcellularLocation>
        <location evidence="4">Lysosome</location>
    </subcellularLocation>
    <subcellularLocation>
        <location evidence="2">Membrane</location>
        <topology evidence="2">Peripheral membrane protein</topology>
    </subcellularLocation>
</comment>
<dbReference type="KEGG" id="uvi:66064691"/>
<evidence type="ECO:0000256" key="13">
    <source>
        <dbReference type="ARBA" id="ARBA00022833"/>
    </source>
</evidence>
<feature type="compositionally biased region" description="Pro residues" evidence="18">
    <location>
        <begin position="156"/>
        <end position="171"/>
    </location>
</feature>
<dbReference type="PROSITE" id="PS50178">
    <property type="entry name" value="ZF_FYVE"/>
    <property type="match status" value="1"/>
</dbReference>
<organism evidence="21 22">
    <name type="scientific">Ustilaginoidea virens</name>
    <name type="common">Rice false smut fungus</name>
    <name type="synonym">Villosiclava virens</name>
    <dbReference type="NCBI Taxonomy" id="1159556"/>
    <lineage>
        <taxon>Eukaryota</taxon>
        <taxon>Fungi</taxon>
        <taxon>Dikarya</taxon>
        <taxon>Ascomycota</taxon>
        <taxon>Pezizomycotina</taxon>
        <taxon>Sordariomycetes</taxon>
        <taxon>Hypocreomycetidae</taxon>
        <taxon>Hypocreales</taxon>
        <taxon>Clavicipitaceae</taxon>
        <taxon>Ustilaginoidea</taxon>
    </lineage>
</organism>
<evidence type="ECO:0000256" key="15">
    <source>
        <dbReference type="ARBA" id="ARBA00023228"/>
    </source>
</evidence>
<dbReference type="GO" id="GO:0070936">
    <property type="term" value="P:protein K48-linked ubiquitination"/>
    <property type="evidence" value="ECO:0007669"/>
    <property type="project" value="TreeGrafter"/>
</dbReference>
<dbReference type="PANTHER" id="PTHR46661:SF4">
    <property type="entry name" value="RING-TYPE DOMAIN-CONTAINING PROTEIN"/>
    <property type="match status" value="1"/>
</dbReference>
<keyword evidence="15" id="KW-0458">Lysosome</keyword>
<keyword evidence="12" id="KW-0833">Ubl conjugation pathway</keyword>
<keyword evidence="7" id="KW-0808">Transferase</keyword>
<dbReference type="InterPro" id="IPR001841">
    <property type="entry name" value="Znf_RING"/>
</dbReference>
<evidence type="ECO:0000259" key="19">
    <source>
        <dbReference type="PROSITE" id="PS50089"/>
    </source>
</evidence>
<gene>
    <name evidence="21" type="ORF">UV8b_03913</name>
</gene>
<dbReference type="GO" id="GO:0005768">
    <property type="term" value="C:endosome"/>
    <property type="evidence" value="ECO:0007669"/>
    <property type="project" value="UniProtKB-SubCell"/>
</dbReference>
<evidence type="ECO:0000256" key="10">
    <source>
        <dbReference type="ARBA" id="ARBA00022753"/>
    </source>
</evidence>
<evidence type="ECO:0000256" key="7">
    <source>
        <dbReference type="ARBA" id="ARBA00022679"/>
    </source>
</evidence>
<sequence length="411" mass="45408">MAPYPISYAARPRLPGPTFHPLTPGLSPLSDNFLELAGRRRPVIQQTEVPSEWAPSAPEEFELPRWQPDAEATSCPICRAQFSFFIRKHHCRKCGRVVCASCSPHRITIPHRYIVRPQRSDGPLTTVAMLDGIRPGSAVLDGRPGGRRVRICNPCVPDPNTAPPPPSPLPPTGGNASPSHHRSRSTLGGSQDGVHPSNRYGTVLDTDDGRDPLQVFARIRSISMRGLPPASTSSGAPANPMSAPNTEDRGREHQFVRPLHPYIAPSTFRGRHSYGFENLASSSRQRALPPPPQIPEEDECPVCHGELPARTLPRFERLREAHINACIQVSITSRMPYGEEMPRRTGMYVYTATEKDCVDDAECTICLEEFAVGVSMARLECLCRFHRACISAWFETRPGRCPVHQHDGSGF</sequence>
<evidence type="ECO:0000256" key="17">
    <source>
        <dbReference type="PROSITE-ProRule" id="PRU00175"/>
    </source>
</evidence>
<evidence type="ECO:0000256" key="1">
    <source>
        <dbReference type="ARBA" id="ARBA00000900"/>
    </source>
</evidence>
<dbReference type="SUPFAM" id="SSF57850">
    <property type="entry name" value="RING/U-box"/>
    <property type="match status" value="1"/>
</dbReference>
<dbReference type="InterPro" id="IPR051878">
    <property type="entry name" value="ZNRF_ubiq-protein_ligase"/>
</dbReference>
<dbReference type="Pfam" id="PF01363">
    <property type="entry name" value="FYVE"/>
    <property type="match status" value="1"/>
</dbReference>
<dbReference type="RefSeq" id="XP_042997345.1">
    <property type="nucleotide sequence ID" value="XM_043141411.1"/>
</dbReference>
<dbReference type="PANTHER" id="PTHR46661">
    <property type="entry name" value="E3 UBIQUITIN-PROTEIN LIGASE ZNRF1-LIKE PROTEIN"/>
    <property type="match status" value="1"/>
</dbReference>
<dbReference type="CDD" id="cd16489">
    <property type="entry name" value="mRING-CH-C4HC2H_ZNRF"/>
    <property type="match status" value="1"/>
</dbReference>
<evidence type="ECO:0000256" key="18">
    <source>
        <dbReference type="SAM" id="MobiDB-lite"/>
    </source>
</evidence>
<evidence type="ECO:0000259" key="20">
    <source>
        <dbReference type="PROSITE" id="PS50178"/>
    </source>
</evidence>
<feature type="region of interest" description="Disordered" evidence="18">
    <location>
        <begin position="150"/>
        <end position="211"/>
    </location>
</feature>
<evidence type="ECO:0000256" key="3">
    <source>
        <dbReference type="ARBA" id="ARBA00004177"/>
    </source>
</evidence>
<evidence type="ECO:0000256" key="6">
    <source>
        <dbReference type="ARBA" id="ARBA00012483"/>
    </source>
</evidence>
<dbReference type="Proteomes" id="UP000027002">
    <property type="component" value="Chromosome 3"/>
</dbReference>
<dbReference type="AlphaFoldDB" id="A0A8E5MHK1"/>
<evidence type="ECO:0000256" key="11">
    <source>
        <dbReference type="ARBA" id="ARBA00022771"/>
    </source>
</evidence>
<proteinExistence type="predicted"/>
<keyword evidence="10" id="KW-0967">Endosome</keyword>
<dbReference type="SUPFAM" id="SSF57903">
    <property type="entry name" value="FYVE/PHD zinc finger"/>
    <property type="match status" value="1"/>
</dbReference>
<dbReference type="SMART" id="SM00184">
    <property type="entry name" value="RING"/>
    <property type="match status" value="1"/>
</dbReference>
<evidence type="ECO:0000256" key="16">
    <source>
        <dbReference type="ARBA" id="ARBA00023288"/>
    </source>
</evidence>
<protein>
    <recommendedName>
        <fullName evidence="6">RING-type E3 ubiquitin transferase</fullName>
        <ecNumber evidence="6">2.3.2.27</ecNumber>
    </recommendedName>
</protein>
<name>A0A8E5MHK1_USTVR</name>
<accession>A0A8E5MHK1</accession>
<feature type="region of interest" description="Disordered" evidence="18">
    <location>
        <begin position="224"/>
        <end position="251"/>
    </location>
</feature>
<dbReference type="EC" id="2.3.2.27" evidence="6"/>
<dbReference type="Pfam" id="PF13639">
    <property type="entry name" value="zf-RING_2"/>
    <property type="match status" value="1"/>
</dbReference>
<evidence type="ECO:0000313" key="21">
    <source>
        <dbReference type="EMBL" id="QUC19672.1"/>
    </source>
</evidence>
<dbReference type="Gene3D" id="3.30.40.10">
    <property type="entry name" value="Zinc/RING finger domain, C3HC4 (zinc finger)"/>
    <property type="match status" value="2"/>
</dbReference>
<evidence type="ECO:0000256" key="14">
    <source>
        <dbReference type="ARBA" id="ARBA00023136"/>
    </source>
</evidence>
<dbReference type="InterPro" id="IPR000306">
    <property type="entry name" value="Znf_FYVE"/>
</dbReference>
<dbReference type="GO" id="GO:0043161">
    <property type="term" value="P:proteasome-mediated ubiquitin-dependent protein catabolic process"/>
    <property type="evidence" value="ECO:0007669"/>
    <property type="project" value="TreeGrafter"/>
</dbReference>
<evidence type="ECO:0000256" key="8">
    <source>
        <dbReference type="ARBA" id="ARBA00022707"/>
    </source>
</evidence>
<dbReference type="GO" id="GO:0016020">
    <property type="term" value="C:membrane"/>
    <property type="evidence" value="ECO:0007669"/>
    <property type="project" value="UniProtKB-SubCell"/>
</dbReference>
<evidence type="ECO:0000313" key="22">
    <source>
        <dbReference type="Proteomes" id="UP000027002"/>
    </source>
</evidence>
<evidence type="ECO:0000256" key="2">
    <source>
        <dbReference type="ARBA" id="ARBA00004170"/>
    </source>
</evidence>
<dbReference type="GO" id="GO:0008270">
    <property type="term" value="F:zinc ion binding"/>
    <property type="evidence" value="ECO:0007669"/>
    <property type="project" value="UniProtKB-KW"/>
</dbReference>
<comment type="catalytic activity">
    <reaction evidence="1">
        <text>S-ubiquitinyl-[E2 ubiquitin-conjugating enzyme]-L-cysteine + [acceptor protein]-L-lysine = [E2 ubiquitin-conjugating enzyme]-L-cysteine + N(6)-ubiquitinyl-[acceptor protein]-L-lysine.</text>
        <dbReference type="EC" id="2.3.2.27"/>
    </reaction>
</comment>
<feature type="domain" description="RING-type" evidence="19">
    <location>
        <begin position="363"/>
        <end position="405"/>
    </location>
</feature>
<keyword evidence="8" id="KW-0519">Myristate</keyword>
<comment type="pathway">
    <text evidence="5">Protein modification; protein ubiquitination.</text>
</comment>
<dbReference type="SMART" id="SM00064">
    <property type="entry name" value="FYVE"/>
    <property type="match status" value="1"/>
</dbReference>
<evidence type="ECO:0000256" key="12">
    <source>
        <dbReference type="ARBA" id="ARBA00022786"/>
    </source>
</evidence>
<dbReference type="GeneID" id="66064691"/>
<dbReference type="InterPro" id="IPR017455">
    <property type="entry name" value="Znf_FYVE-rel"/>
</dbReference>
<keyword evidence="22" id="KW-1185">Reference proteome</keyword>
<dbReference type="EMBL" id="CP072755">
    <property type="protein sequence ID" value="QUC19672.1"/>
    <property type="molecule type" value="Genomic_DNA"/>
</dbReference>
<dbReference type="InterPro" id="IPR011011">
    <property type="entry name" value="Znf_FYVE_PHD"/>
</dbReference>
<keyword evidence="9" id="KW-0479">Metal-binding</keyword>
<keyword evidence="13" id="KW-0862">Zinc</keyword>
<keyword evidence="14" id="KW-0472">Membrane</keyword>
<feature type="domain" description="FYVE-type" evidence="20">
    <location>
        <begin position="69"/>
        <end position="160"/>
    </location>
</feature>
<evidence type="ECO:0000256" key="5">
    <source>
        <dbReference type="ARBA" id="ARBA00004906"/>
    </source>
</evidence>
<keyword evidence="11 17" id="KW-0863">Zinc-finger</keyword>
<dbReference type="OrthoDB" id="660555at2759"/>
<keyword evidence="16" id="KW-0449">Lipoprotein</keyword>
<dbReference type="InterPro" id="IPR013083">
    <property type="entry name" value="Znf_RING/FYVE/PHD"/>
</dbReference>
<evidence type="ECO:0000256" key="9">
    <source>
        <dbReference type="ARBA" id="ARBA00022723"/>
    </source>
</evidence>
<dbReference type="PROSITE" id="PS50089">
    <property type="entry name" value="ZF_RING_2"/>
    <property type="match status" value="1"/>
</dbReference>
<evidence type="ECO:0000256" key="4">
    <source>
        <dbReference type="ARBA" id="ARBA00004371"/>
    </source>
</evidence>
<dbReference type="GO" id="GO:0061630">
    <property type="term" value="F:ubiquitin protein ligase activity"/>
    <property type="evidence" value="ECO:0007669"/>
    <property type="project" value="UniProtKB-EC"/>
</dbReference>
<reference evidence="21" key="1">
    <citation type="submission" date="2020-03" db="EMBL/GenBank/DDBJ databases">
        <title>A mixture of massive structural variations and highly conserved coding sequences in Ustilaginoidea virens genome.</title>
        <authorList>
            <person name="Zhang K."/>
            <person name="Zhao Z."/>
            <person name="Zhang Z."/>
            <person name="Li Y."/>
            <person name="Hsiang T."/>
            <person name="Sun W."/>
        </authorList>
    </citation>
    <scope>NUCLEOTIDE SEQUENCE</scope>
    <source>
        <strain evidence="21">UV-8b</strain>
    </source>
</reference>